<dbReference type="PANTHER" id="PTHR42879:SF2">
    <property type="entry name" value="3-OXOACYL-[ACYL-CARRIER-PROTEIN] REDUCTASE FABG"/>
    <property type="match status" value="1"/>
</dbReference>
<evidence type="ECO:0000313" key="4">
    <source>
        <dbReference type="EMBL" id="MXR69488.1"/>
    </source>
</evidence>
<reference evidence="4 5" key="1">
    <citation type="submission" date="2019-12" db="EMBL/GenBank/DDBJ databases">
        <title>Shewanella insulae sp. nov., isolated from a tidal flat.</title>
        <authorList>
            <person name="Yoon J.-H."/>
        </authorList>
    </citation>
    <scope>NUCLEOTIDE SEQUENCE [LARGE SCALE GENOMIC DNA]</scope>
    <source>
        <strain evidence="4 5">JBTF-M18</strain>
    </source>
</reference>
<dbReference type="PROSITE" id="PS00061">
    <property type="entry name" value="ADH_SHORT"/>
    <property type="match status" value="1"/>
</dbReference>
<evidence type="ECO:0000256" key="1">
    <source>
        <dbReference type="ARBA" id="ARBA00006484"/>
    </source>
</evidence>
<keyword evidence="2" id="KW-0560">Oxidoreductase</keyword>
<dbReference type="PRINTS" id="PR00080">
    <property type="entry name" value="SDRFAMILY"/>
</dbReference>
<dbReference type="PANTHER" id="PTHR42879">
    <property type="entry name" value="3-OXOACYL-(ACYL-CARRIER-PROTEIN) REDUCTASE"/>
    <property type="match status" value="1"/>
</dbReference>
<evidence type="ECO:0000256" key="2">
    <source>
        <dbReference type="ARBA" id="ARBA00023002"/>
    </source>
</evidence>
<evidence type="ECO:0000259" key="3">
    <source>
        <dbReference type="SMART" id="SM00822"/>
    </source>
</evidence>
<organism evidence="4 5">
    <name type="scientific">Shewanella insulae</name>
    <dbReference type="NCBI Taxonomy" id="2681496"/>
    <lineage>
        <taxon>Bacteria</taxon>
        <taxon>Pseudomonadati</taxon>
        <taxon>Pseudomonadota</taxon>
        <taxon>Gammaproteobacteria</taxon>
        <taxon>Alteromonadales</taxon>
        <taxon>Shewanellaceae</taxon>
        <taxon>Shewanella</taxon>
    </lineage>
</organism>
<dbReference type="InterPro" id="IPR002347">
    <property type="entry name" value="SDR_fam"/>
</dbReference>
<accession>A0A6L7I288</accession>
<evidence type="ECO:0000313" key="5">
    <source>
        <dbReference type="Proteomes" id="UP000474778"/>
    </source>
</evidence>
<proteinExistence type="inferred from homology"/>
<dbReference type="PRINTS" id="PR00081">
    <property type="entry name" value="GDHRDH"/>
</dbReference>
<dbReference type="FunFam" id="3.40.50.720:FF:000173">
    <property type="entry name" value="3-oxoacyl-[acyl-carrier protein] reductase"/>
    <property type="match status" value="1"/>
</dbReference>
<dbReference type="RefSeq" id="WP_160796655.1">
    <property type="nucleotide sequence ID" value="NZ_WRPA01000010.1"/>
</dbReference>
<protein>
    <submittedName>
        <fullName evidence="4">SDR family oxidoreductase</fullName>
    </submittedName>
</protein>
<comment type="similarity">
    <text evidence="1">Belongs to the short-chain dehydrogenases/reductases (SDR) family.</text>
</comment>
<dbReference type="AlphaFoldDB" id="A0A6L7I288"/>
<dbReference type="Proteomes" id="UP000474778">
    <property type="component" value="Unassembled WGS sequence"/>
</dbReference>
<keyword evidence="5" id="KW-1185">Reference proteome</keyword>
<comment type="caution">
    <text evidence="4">The sequence shown here is derived from an EMBL/GenBank/DDBJ whole genome shotgun (WGS) entry which is preliminary data.</text>
</comment>
<name>A0A6L7I288_9GAMM</name>
<dbReference type="SUPFAM" id="SSF51735">
    <property type="entry name" value="NAD(P)-binding Rossmann-fold domains"/>
    <property type="match status" value="1"/>
</dbReference>
<gene>
    <name evidence="4" type="ORF">GNT65_12530</name>
</gene>
<dbReference type="InterPro" id="IPR057326">
    <property type="entry name" value="KR_dom"/>
</dbReference>
<dbReference type="InterPro" id="IPR020904">
    <property type="entry name" value="Sc_DH/Rdtase_CS"/>
</dbReference>
<dbReference type="Gene3D" id="3.40.50.720">
    <property type="entry name" value="NAD(P)-binding Rossmann-like Domain"/>
    <property type="match status" value="1"/>
</dbReference>
<sequence>MIKFDFNGKVALVTGASRGIGKAICHALLESNCKVIGTYASNDAAADKCRQAFNHFGDDFYLVKSDASCRKQAANLFTHAQEHFNQPIHLLVNNAGILQQGDFNQLSDEQWDNTFAVNLKGPFILSQEFLRHAASGAAIVNISSVGGQTGGNKAPDYAATKAALISLTRSVARLGAEKNIRSNAVAPGWIKTEIFNKQQLDALQQQAEAVIPLKRMGTPDEVANSVLFLLSDAASYITGHCINTNGGMYFG</sequence>
<dbReference type="InterPro" id="IPR036291">
    <property type="entry name" value="NAD(P)-bd_dom_sf"/>
</dbReference>
<dbReference type="GO" id="GO:0032787">
    <property type="term" value="P:monocarboxylic acid metabolic process"/>
    <property type="evidence" value="ECO:0007669"/>
    <property type="project" value="UniProtKB-ARBA"/>
</dbReference>
<dbReference type="EMBL" id="WRPA01000010">
    <property type="protein sequence ID" value="MXR69488.1"/>
    <property type="molecule type" value="Genomic_DNA"/>
</dbReference>
<dbReference type="Pfam" id="PF13561">
    <property type="entry name" value="adh_short_C2"/>
    <property type="match status" value="1"/>
</dbReference>
<feature type="domain" description="Ketoreductase" evidence="3">
    <location>
        <begin position="9"/>
        <end position="192"/>
    </location>
</feature>
<dbReference type="GO" id="GO:0016491">
    <property type="term" value="F:oxidoreductase activity"/>
    <property type="evidence" value="ECO:0007669"/>
    <property type="project" value="UniProtKB-KW"/>
</dbReference>
<dbReference type="InterPro" id="IPR050259">
    <property type="entry name" value="SDR"/>
</dbReference>
<dbReference type="SMART" id="SM00822">
    <property type="entry name" value="PKS_KR"/>
    <property type="match status" value="1"/>
</dbReference>